<reference evidence="2" key="1">
    <citation type="journal article" date="2014" name="Science">
        <title>Ancient hybridizations among the ancestral genomes of bread wheat.</title>
        <authorList>
            <consortium name="International Wheat Genome Sequencing Consortium,"/>
            <person name="Marcussen T."/>
            <person name="Sandve S.R."/>
            <person name="Heier L."/>
            <person name="Spannagl M."/>
            <person name="Pfeifer M."/>
            <person name="Jakobsen K.S."/>
            <person name="Wulff B.B."/>
            <person name="Steuernagel B."/>
            <person name="Mayer K.F."/>
            <person name="Olsen O.A."/>
        </authorList>
    </citation>
    <scope>NUCLEOTIDE SEQUENCE [LARGE SCALE GENOMIC DNA]</scope>
    <source>
        <strain evidence="2">cv. AL8/78</strain>
    </source>
</reference>
<protein>
    <submittedName>
        <fullName evidence="1">Uncharacterized protein</fullName>
    </submittedName>
</protein>
<reference evidence="1" key="4">
    <citation type="submission" date="2019-03" db="UniProtKB">
        <authorList>
            <consortium name="EnsemblPlants"/>
        </authorList>
    </citation>
    <scope>IDENTIFICATION</scope>
</reference>
<reference evidence="1" key="3">
    <citation type="journal article" date="2017" name="Nature">
        <title>Genome sequence of the progenitor of the wheat D genome Aegilops tauschii.</title>
        <authorList>
            <person name="Luo M.C."/>
            <person name="Gu Y.Q."/>
            <person name="Puiu D."/>
            <person name="Wang H."/>
            <person name="Twardziok S.O."/>
            <person name="Deal K.R."/>
            <person name="Huo N."/>
            <person name="Zhu T."/>
            <person name="Wang L."/>
            <person name="Wang Y."/>
            <person name="McGuire P.E."/>
            <person name="Liu S."/>
            <person name="Long H."/>
            <person name="Ramasamy R.K."/>
            <person name="Rodriguez J.C."/>
            <person name="Van S.L."/>
            <person name="Yuan L."/>
            <person name="Wang Z."/>
            <person name="Xia Z."/>
            <person name="Xiao L."/>
            <person name="Anderson O.D."/>
            <person name="Ouyang S."/>
            <person name="Liang Y."/>
            <person name="Zimin A.V."/>
            <person name="Pertea G."/>
            <person name="Qi P."/>
            <person name="Bennetzen J.L."/>
            <person name="Dai X."/>
            <person name="Dawson M.W."/>
            <person name="Muller H.G."/>
            <person name="Kugler K."/>
            <person name="Rivarola-Duarte L."/>
            <person name="Spannagl M."/>
            <person name="Mayer K.F.X."/>
            <person name="Lu F.H."/>
            <person name="Bevan M.W."/>
            <person name="Leroy P."/>
            <person name="Li P."/>
            <person name="You F.M."/>
            <person name="Sun Q."/>
            <person name="Liu Z."/>
            <person name="Lyons E."/>
            <person name="Wicker T."/>
            <person name="Salzberg S.L."/>
            <person name="Devos K.M."/>
            <person name="Dvorak J."/>
        </authorList>
    </citation>
    <scope>NUCLEOTIDE SEQUENCE [LARGE SCALE GENOMIC DNA]</scope>
    <source>
        <strain evidence="1">cv. AL8/78</strain>
    </source>
</reference>
<dbReference type="Proteomes" id="UP000015105">
    <property type="component" value="Chromosome 1D"/>
</dbReference>
<reference evidence="2" key="2">
    <citation type="journal article" date="2017" name="Nat. Plants">
        <title>The Aegilops tauschii genome reveals multiple impacts of transposons.</title>
        <authorList>
            <person name="Zhao G."/>
            <person name="Zou C."/>
            <person name="Li K."/>
            <person name="Wang K."/>
            <person name="Li T."/>
            <person name="Gao L."/>
            <person name="Zhang X."/>
            <person name="Wang H."/>
            <person name="Yang Z."/>
            <person name="Liu X."/>
            <person name="Jiang W."/>
            <person name="Mao L."/>
            <person name="Kong X."/>
            <person name="Jiao Y."/>
            <person name="Jia J."/>
        </authorList>
    </citation>
    <scope>NUCLEOTIDE SEQUENCE [LARGE SCALE GENOMIC DNA]</scope>
    <source>
        <strain evidence="2">cv. AL8/78</strain>
    </source>
</reference>
<organism evidence="1 2">
    <name type="scientific">Aegilops tauschii subsp. strangulata</name>
    <name type="common">Goatgrass</name>
    <dbReference type="NCBI Taxonomy" id="200361"/>
    <lineage>
        <taxon>Eukaryota</taxon>
        <taxon>Viridiplantae</taxon>
        <taxon>Streptophyta</taxon>
        <taxon>Embryophyta</taxon>
        <taxon>Tracheophyta</taxon>
        <taxon>Spermatophyta</taxon>
        <taxon>Magnoliopsida</taxon>
        <taxon>Liliopsida</taxon>
        <taxon>Poales</taxon>
        <taxon>Poaceae</taxon>
        <taxon>BOP clade</taxon>
        <taxon>Pooideae</taxon>
        <taxon>Triticodae</taxon>
        <taxon>Triticeae</taxon>
        <taxon>Triticinae</taxon>
        <taxon>Aegilops</taxon>
    </lineage>
</organism>
<dbReference type="Gramene" id="AET1Gv20991500.19">
    <property type="protein sequence ID" value="AET1Gv20991500.19"/>
    <property type="gene ID" value="AET1Gv20991500"/>
</dbReference>
<sequence>MFFIWKQSIFRGSAGGYLSIIRNSVTPRSESNHAEHHALRRLFRWRRWRCLWRQRWGQRWRRRPWRRRCLWWQQWRWRRLRRMAIPTTWTRWCRHCRTLMPVAVGRGAAAVLPFPFPSEHGGRRSPVLPPVLAAPRVAEADAGAQSKQDDEQQDGEISAHLCVCSFVSTSILFLDDGSVQAGDRVTDRLCMRF</sequence>
<name>A0A453A059_AEGTS</name>
<reference evidence="1" key="5">
    <citation type="journal article" date="2021" name="G3 (Bethesda)">
        <title>Aegilops tauschii genome assembly Aet v5.0 features greater sequence contiguity and improved annotation.</title>
        <authorList>
            <person name="Wang L."/>
            <person name="Zhu T."/>
            <person name="Rodriguez J.C."/>
            <person name="Deal K.R."/>
            <person name="Dubcovsky J."/>
            <person name="McGuire P.E."/>
            <person name="Lux T."/>
            <person name="Spannagl M."/>
            <person name="Mayer K.F.X."/>
            <person name="Baldrich P."/>
            <person name="Meyers B.C."/>
            <person name="Huo N."/>
            <person name="Gu Y.Q."/>
            <person name="Zhou H."/>
            <person name="Devos K.M."/>
            <person name="Bennetzen J.L."/>
            <person name="Unver T."/>
            <person name="Budak H."/>
            <person name="Gulick P.J."/>
            <person name="Galiba G."/>
            <person name="Kalapos B."/>
            <person name="Nelson D.R."/>
            <person name="Li P."/>
            <person name="You F.M."/>
            <person name="Luo M.C."/>
            <person name="Dvorak J."/>
        </authorList>
    </citation>
    <scope>NUCLEOTIDE SEQUENCE [LARGE SCALE GENOMIC DNA]</scope>
    <source>
        <strain evidence="1">cv. AL8/78</strain>
    </source>
</reference>
<dbReference type="EnsemblPlants" id="AET1Gv20991500.19">
    <property type="protein sequence ID" value="AET1Gv20991500.19"/>
    <property type="gene ID" value="AET1Gv20991500"/>
</dbReference>
<keyword evidence="2" id="KW-1185">Reference proteome</keyword>
<accession>A0A453A059</accession>
<proteinExistence type="predicted"/>
<evidence type="ECO:0000313" key="2">
    <source>
        <dbReference type="Proteomes" id="UP000015105"/>
    </source>
</evidence>
<dbReference type="AlphaFoldDB" id="A0A453A059"/>
<evidence type="ECO:0000313" key="1">
    <source>
        <dbReference type="EnsemblPlants" id="AET1Gv20991500.19"/>
    </source>
</evidence>